<dbReference type="Pfam" id="PF04408">
    <property type="entry name" value="WHD_HA2"/>
    <property type="match status" value="1"/>
</dbReference>
<dbReference type="PANTHER" id="PTHR18934:SF213">
    <property type="entry name" value="3'-5' RNA HELICASE YTHDC2"/>
    <property type="match status" value="1"/>
</dbReference>
<dbReference type="SUPFAM" id="SSF48403">
    <property type="entry name" value="Ankyrin repeat"/>
    <property type="match status" value="1"/>
</dbReference>
<dbReference type="EMBL" id="GECU01037833">
    <property type="protein sequence ID" value="JAS69873.1"/>
    <property type="molecule type" value="Transcribed_RNA"/>
</dbReference>
<dbReference type="SMART" id="SM00490">
    <property type="entry name" value="HELICc"/>
    <property type="match status" value="1"/>
</dbReference>
<organism evidence="5">
    <name type="scientific">Homalodisca liturata</name>
    <dbReference type="NCBI Taxonomy" id="320908"/>
    <lineage>
        <taxon>Eukaryota</taxon>
        <taxon>Metazoa</taxon>
        <taxon>Ecdysozoa</taxon>
        <taxon>Arthropoda</taxon>
        <taxon>Hexapoda</taxon>
        <taxon>Insecta</taxon>
        <taxon>Pterygota</taxon>
        <taxon>Neoptera</taxon>
        <taxon>Paraneoptera</taxon>
        <taxon>Hemiptera</taxon>
        <taxon>Auchenorrhyncha</taxon>
        <taxon>Membracoidea</taxon>
        <taxon>Cicadellidae</taxon>
        <taxon>Cicadellinae</taxon>
        <taxon>Proconiini</taxon>
        <taxon>Homalodisca</taxon>
    </lineage>
</organism>
<dbReference type="PANTHER" id="PTHR18934">
    <property type="entry name" value="ATP-DEPENDENT RNA HELICASE"/>
    <property type="match status" value="1"/>
</dbReference>
<dbReference type="AlphaFoldDB" id="A0A1B6H5C7"/>
<dbReference type="InterPro" id="IPR027417">
    <property type="entry name" value="P-loop_NTPase"/>
</dbReference>
<dbReference type="InterPro" id="IPR007502">
    <property type="entry name" value="Helicase-assoc_dom"/>
</dbReference>
<dbReference type="GO" id="GO:0003723">
    <property type="term" value="F:RNA binding"/>
    <property type="evidence" value="ECO:0007669"/>
    <property type="project" value="TreeGrafter"/>
</dbReference>
<sequence length="834" mass="94487">KLDSRVSQKTALTYCTNGVLLRSLLGEIKLENVTHLILDEIHERDKATDIIMLLLKLVIRQYPKLKVILMSATMDITKFQTYFDVHIPVIKVDGTSYNVVDFYLEDILKQVDWRLPDNLNHQLYTTDTLYEEEGGDCEEKGKESLANLPVSAEKVAHTHSTTGVTALMAASAVYKYEVVEDLVHEHAPSIEIVCKDNKTALDYACHSEEKSGLLEAYHKTEEIHKKENNQADNLEEGQVTISSTDLKRLEQYEEYFENLLDVIDYHLTVKLLLHIHLNEPEGAILVFLPGFEHISAVQCELSKLLSDSENRKIAIHFLHSQMQTTEQKKAFVPAPPGIRKIILSTNIAETSITITDIKYVVDTGKFKEKSFNPENGVHSLQCEWVSKASARQRRGRAGRVQNGTCYRLFSRRLFQQMKEYETPEILREPLDEICLNATQLIPSGMKMSEFFSMAIDPPKQESVTNAIKCLKMMKAINDNEQLTPLGKQMIKVPLEPQCSKIILYGVMLKCLEPALILACCISQGDLFKIPAGQLLKQRAASCKKQFINKGYSDDLISIKIFETLQKATQKSSFFNPFKWCFDNFISCDKVNKIIQMKDQILSHLTHNGWVNEKDDLNQYSKRWAVVKAALTSGLYPNVARINIPTRQIQTPYLSSAIVHSKSVLINKLSKKSVVKGETVPSSWMVYGEALRMGNSVCLYENTLVSPLTMCLCVGSTPKNGSAHIVIRDGGDGHLTCVPADTEVELHFDSLVIIRTDIELAVLITDLRRKWDAVVERRLLDPRRRLTKEENAILQTVVNVLVDQDKILNLEQQLFLKPRLSLTKPNCGRGRHSNN</sequence>
<evidence type="ECO:0000256" key="1">
    <source>
        <dbReference type="ARBA" id="ARBA00022741"/>
    </source>
</evidence>
<dbReference type="InterPro" id="IPR048333">
    <property type="entry name" value="HA2_WH"/>
</dbReference>
<dbReference type="GO" id="GO:0004386">
    <property type="term" value="F:helicase activity"/>
    <property type="evidence" value="ECO:0007669"/>
    <property type="project" value="TreeGrafter"/>
</dbReference>
<dbReference type="Pfam" id="PF00271">
    <property type="entry name" value="Helicase_C"/>
    <property type="match status" value="1"/>
</dbReference>
<dbReference type="CDD" id="cd18791">
    <property type="entry name" value="SF2_C_RHA"/>
    <property type="match status" value="1"/>
</dbReference>
<dbReference type="SUPFAM" id="SSF52540">
    <property type="entry name" value="P-loop containing nucleoside triphosphate hydrolases"/>
    <property type="match status" value="2"/>
</dbReference>
<dbReference type="PROSITE" id="PS51192">
    <property type="entry name" value="HELICASE_ATP_BIND_1"/>
    <property type="match status" value="1"/>
</dbReference>
<dbReference type="InterPro" id="IPR014001">
    <property type="entry name" value="Helicase_ATP-bd"/>
</dbReference>
<dbReference type="InterPro" id="IPR001650">
    <property type="entry name" value="Helicase_C-like"/>
</dbReference>
<name>A0A1B6H5C7_9HEMI</name>
<keyword evidence="2" id="KW-0067">ATP-binding</keyword>
<dbReference type="Gene3D" id="3.40.50.300">
    <property type="entry name" value="P-loop containing nucleotide triphosphate hydrolases"/>
    <property type="match status" value="2"/>
</dbReference>
<evidence type="ECO:0000256" key="2">
    <source>
        <dbReference type="ARBA" id="ARBA00022840"/>
    </source>
</evidence>
<proteinExistence type="predicted"/>
<feature type="domain" description="Helicase C-terminal" evidence="4">
    <location>
        <begin position="268"/>
        <end position="441"/>
    </location>
</feature>
<evidence type="ECO:0000313" key="5">
    <source>
        <dbReference type="EMBL" id="JAS69873.1"/>
    </source>
</evidence>
<evidence type="ECO:0000259" key="4">
    <source>
        <dbReference type="PROSITE" id="PS51194"/>
    </source>
</evidence>
<keyword evidence="1" id="KW-0547">Nucleotide-binding</keyword>
<feature type="domain" description="Helicase ATP-binding" evidence="3">
    <location>
        <begin position="1"/>
        <end position="92"/>
    </location>
</feature>
<dbReference type="Gene3D" id="1.20.120.1080">
    <property type="match status" value="1"/>
</dbReference>
<evidence type="ECO:0000259" key="3">
    <source>
        <dbReference type="PROSITE" id="PS51192"/>
    </source>
</evidence>
<feature type="non-terminal residue" evidence="5">
    <location>
        <position position="1"/>
    </location>
</feature>
<dbReference type="SMART" id="SM00847">
    <property type="entry name" value="HA2"/>
    <property type="match status" value="1"/>
</dbReference>
<reference evidence="5" key="1">
    <citation type="submission" date="2015-11" db="EMBL/GenBank/DDBJ databases">
        <title>De novo transcriptome assembly of four potential Pierce s Disease insect vectors from Arizona vineyards.</title>
        <authorList>
            <person name="Tassone E.E."/>
        </authorList>
    </citation>
    <scope>NUCLEOTIDE SEQUENCE</scope>
</reference>
<dbReference type="GO" id="GO:0005524">
    <property type="term" value="F:ATP binding"/>
    <property type="evidence" value="ECO:0007669"/>
    <property type="project" value="UniProtKB-KW"/>
</dbReference>
<accession>A0A1B6H5C7</accession>
<protein>
    <recommendedName>
        <fullName evidence="6">RNA helicase</fullName>
    </recommendedName>
</protein>
<gene>
    <name evidence="5" type="ORF">g.19879</name>
</gene>
<evidence type="ECO:0008006" key="6">
    <source>
        <dbReference type="Google" id="ProtNLM"/>
    </source>
</evidence>
<dbReference type="InterPro" id="IPR036770">
    <property type="entry name" value="Ankyrin_rpt-contain_sf"/>
</dbReference>
<dbReference type="PROSITE" id="PS51194">
    <property type="entry name" value="HELICASE_CTER"/>
    <property type="match status" value="1"/>
</dbReference>
<dbReference type="CDD" id="cd17917">
    <property type="entry name" value="DEXHc_RHA-like"/>
    <property type="match status" value="1"/>
</dbReference>
<dbReference type="Pfam" id="PF21010">
    <property type="entry name" value="HA2_C"/>
    <property type="match status" value="1"/>
</dbReference>